<evidence type="ECO:0000256" key="5">
    <source>
        <dbReference type="ARBA" id="ARBA00023002"/>
    </source>
</evidence>
<feature type="domain" description="Aldehyde dehydrogenase" evidence="8">
    <location>
        <begin position="9"/>
        <end position="279"/>
    </location>
</feature>
<dbReference type="PIRSF" id="PIRSF000151">
    <property type="entry name" value="GPR"/>
    <property type="match status" value="1"/>
</dbReference>
<dbReference type="Pfam" id="PF00171">
    <property type="entry name" value="Aldedh"/>
    <property type="match status" value="1"/>
</dbReference>
<organism evidence="9 10">
    <name type="scientific">Campylobacter corcagiensis</name>
    <dbReference type="NCBI Taxonomy" id="1448857"/>
    <lineage>
        <taxon>Bacteria</taxon>
        <taxon>Pseudomonadati</taxon>
        <taxon>Campylobacterota</taxon>
        <taxon>Epsilonproteobacteria</taxon>
        <taxon>Campylobacterales</taxon>
        <taxon>Campylobacteraceae</taxon>
        <taxon>Campylobacter</taxon>
    </lineage>
</organism>
<comment type="catalytic activity">
    <reaction evidence="6 7">
        <text>L-glutamate 5-semialdehyde + phosphate + NADP(+) = L-glutamyl 5-phosphate + NADPH + H(+)</text>
        <dbReference type="Rhea" id="RHEA:19541"/>
        <dbReference type="ChEBI" id="CHEBI:15378"/>
        <dbReference type="ChEBI" id="CHEBI:43474"/>
        <dbReference type="ChEBI" id="CHEBI:57783"/>
        <dbReference type="ChEBI" id="CHEBI:58066"/>
        <dbReference type="ChEBI" id="CHEBI:58274"/>
        <dbReference type="ChEBI" id="CHEBI:58349"/>
        <dbReference type="EC" id="1.2.1.41"/>
    </reaction>
</comment>
<dbReference type="HAMAP" id="MF_00412">
    <property type="entry name" value="ProA"/>
    <property type="match status" value="1"/>
</dbReference>
<reference evidence="9 10" key="1">
    <citation type="submission" date="2020-10" db="EMBL/GenBank/DDBJ databases">
        <title>Campylobacter and Helicobacter PacBio genomes.</title>
        <authorList>
            <person name="Lane C."/>
        </authorList>
    </citation>
    <scope>NUCLEOTIDE SEQUENCE [LARGE SCALE GENOMIC DNA]</scope>
    <source>
        <strain evidence="9 10">2016D-0077</strain>
    </source>
</reference>
<evidence type="ECO:0000256" key="7">
    <source>
        <dbReference type="HAMAP-Rule" id="MF_00412"/>
    </source>
</evidence>
<dbReference type="InterPro" id="IPR016163">
    <property type="entry name" value="Ald_DH_C"/>
</dbReference>
<protein>
    <recommendedName>
        <fullName evidence="7">Gamma-glutamyl phosphate reductase</fullName>
        <shortName evidence="7">GPR</shortName>
        <ecNumber evidence="7">1.2.1.41</ecNumber>
    </recommendedName>
    <alternativeName>
        <fullName evidence="7">Glutamate-5-semialdehyde dehydrogenase</fullName>
    </alternativeName>
    <alternativeName>
        <fullName evidence="7">Glutamyl-gamma-semialdehyde dehydrogenase</fullName>
        <shortName evidence="7">GSA dehydrogenase</shortName>
    </alternativeName>
</protein>
<dbReference type="NCBIfam" id="NF001221">
    <property type="entry name" value="PRK00197.1"/>
    <property type="match status" value="1"/>
</dbReference>
<evidence type="ECO:0000256" key="2">
    <source>
        <dbReference type="ARBA" id="ARBA00022605"/>
    </source>
</evidence>
<evidence type="ECO:0000313" key="10">
    <source>
        <dbReference type="Proteomes" id="UP000594749"/>
    </source>
</evidence>
<keyword evidence="10" id="KW-1185">Reference proteome</keyword>
<gene>
    <name evidence="7" type="primary">proA</name>
    <name evidence="9" type="ORF">IMC76_00420</name>
</gene>
<evidence type="ECO:0000256" key="4">
    <source>
        <dbReference type="ARBA" id="ARBA00022857"/>
    </source>
</evidence>
<comment type="pathway">
    <text evidence="1 7">Amino-acid biosynthesis; L-proline biosynthesis; L-glutamate 5-semialdehyde from L-glutamate: step 2/2.</text>
</comment>
<dbReference type="RefSeq" id="WP_025803894.1">
    <property type="nucleotide sequence ID" value="NZ_CP053842.1"/>
</dbReference>
<comment type="similarity">
    <text evidence="7">Belongs to the gamma-glutamyl phosphate reductase family.</text>
</comment>
<dbReference type="FunFam" id="3.40.309.10:FF:000006">
    <property type="entry name" value="Gamma-glutamyl phosphate reductase"/>
    <property type="match status" value="1"/>
</dbReference>
<dbReference type="AlphaFoldDB" id="A0A7M1LH15"/>
<keyword evidence="2 7" id="KW-0028">Amino-acid biosynthesis</keyword>
<keyword evidence="5 7" id="KW-0560">Oxidoreductase</keyword>
<dbReference type="InterPro" id="IPR016161">
    <property type="entry name" value="Ald_DH/histidinol_DH"/>
</dbReference>
<dbReference type="UniPathway" id="UPA00098">
    <property type="reaction ID" value="UER00360"/>
</dbReference>
<evidence type="ECO:0000256" key="1">
    <source>
        <dbReference type="ARBA" id="ARBA00004985"/>
    </source>
</evidence>
<evidence type="ECO:0000313" key="9">
    <source>
        <dbReference type="EMBL" id="QOQ87324.1"/>
    </source>
</evidence>
<dbReference type="InterPro" id="IPR000965">
    <property type="entry name" value="GPR_dom"/>
</dbReference>
<dbReference type="OrthoDB" id="9809970at2"/>
<proteinExistence type="inferred from homology"/>
<dbReference type="InterPro" id="IPR020593">
    <property type="entry name" value="G-glutamylP_reductase_CS"/>
</dbReference>
<dbReference type="PANTHER" id="PTHR11063:SF8">
    <property type="entry name" value="DELTA-1-PYRROLINE-5-CARBOXYLATE SYNTHASE"/>
    <property type="match status" value="1"/>
</dbReference>
<dbReference type="Gene3D" id="3.40.605.10">
    <property type="entry name" value="Aldehyde Dehydrogenase, Chain A, domain 1"/>
    <property type="match status" value="1"/>
</dbReference>
<evidence type="ECO:0000256" key="3">
    <source>
        <dbReference type="ARBA" id="ARBA00022650"/>
    </source>
</evidence>
<dbReference type="Proteomes" id="UP000594749">
    <property type="component" value="Chromosome"/>
</dbReference>
<dbReference type="InterPro" id="IPR016162">
    <property type="entry name" value="Ald_DH_N"/>
</dbReference>
<accession>A0A7M1LH15</accession>
<dbReference type="SUPFAM" id="SSF53720">
    <property type="entry name" value="ALDH-like"/>
    <property type="match status" value="1"/>
</dbReference>
<comment type="function">
    <text evidence="7">Catalyzes the NADPH-dependent reduction of L-glutamate 5-phosphate into L-glutamate 5-semialdehyde and phosphate. The product spontaneously undergoes cyclization to form 1-pyrroline-5-carboxylate.</text>
</comment>
<dbReference type="GO" id="GO:0050661">
    <property type="term" value="F:NADP binding"/>
    <property type="evidence" value="ECO:0007669"/>
    <property type="project" value="InterPro"/>
</dbReference>
<sequence length="411" mass="45499">MINLLLKTKNSQKELLNLTPEKKESLILDIADEIELKKTEILKANLKDIEFAKSKNLSFAMIERLKLDDKKLGSIISSLRQTAVLKDPVGRVIDGWVNHAGLKFQKVAIPIGVVCVIYESRPNVTTEVAGLCLKSANSCVLKGGSESVNSNLALISCIHSVLEKYEIDKSVVTYLANFSHEDTAKLIKFDKFIDVIIPRGGSNLVKFISENSTIPVIKHDKGVCHIFVDKSAKQENALKICQNAKFQKPSACNAVETILVHSDIANEFVPNLGAKFQSLGAKIYGCQKVAEILKCEIATNENYENEYLDLAVNVKIVKDLDEALEHIKHFGSDHSEAIISEDFSNIERFLNELDSACLYANASTRFSDGYEFGFGAEVGISTNRLHARGPFGLEGLTTYKYKIIGNGQIRE</sequence>
<dbReference type="GO" id="GO:0005737">
    <property type="term" value="C:cytoplasm"/>
    <property type="evidence" value="ECO:0007669"/>
    <property type="project" value="UniProtKB-SubCell"/>
</dbReference>
<name>A0A7M1LH15_9BACT</name>
<dbReference type="InterPro" id="IPR012134">
    <property type="entry name" value="Glu-5-SA_DH"/>
</dbReference>
<dbReference type="EMBL" id="CP063078">
    <property type="protein sequence ID" value="QOQ87324.1"/>
    <property type="molecule type" value="Genomic_DNA"/>
</dbReference>
<dbReference type="GO" id="GO:0055129">
    <property type="term" value="P:L-proline biosynthetic process"/>
    <property type="evidence" value="ECO:0007669"/>
    <property type="project" value="UniProtKB-UniRule"/>
</dbReference>
<comment type="subcellular location">
    <subcellularLocation>
        <location evidence="7">Cytoplasm</location>
    </subcellularLocation>
</comment>
<dbReference type="InterPro" id="IPR015590">
    <property type="entry name" value="Aldehyde_DH_dom"/>
</dbReference>
<dbReference type="GO" id="GO:0004350">
    <property type="term" value="F:glutamate-5-semialdehyde dehydrogenase activity"/>
    <property type="evidence" value="ECO:0007669"/>
    <property type="project" value="UniProtKB-UniRule"/>
</dbReference>
<dbReference type="PROSITE" id="PS01223">
    <property type="entry name" value="PROA"/>
    <property type="match status" value="1"/>
</dbReference>
<dbReference type="PANTHER" id="PTHR11063">
    <property type="entry name" value="GLUTAMATE SEMIALDEHYDE DEHYDROGENASE"/>
    <property type="match status" value="1"/>
</dbReference>
<dbReference type="NCBIfam" id="TIGR00407">
    <property type="entry name" value="proA"/>
    <property type="match status" value="1"/>
</dbReference>
<keyword evidence="4 7" id="KW-0521">NADP</keyword>
<dbReference type="CDD" id="cd07079">
    <property type="entry name" value="ALDH_F18-19_ProA-GPR"/>
    <property type="match status" value="1"/>
</dbReference>
<keyword evidence="3 7" id="KW-0641">Proline biosynthesis</keyword>
<dbReference type="EC" id="1.2.1.41" evidence="7"/>
<keyword evidence="7" id="KW-0963">Cytoplasm</keyword>
<evidence type="ECO:0000256" key="6">
    <source>
        <dbReference type="ARBA" id="ARBA00049024"/>
    </source>
</evidence>
<evidence type="ECO:0000259" key="8">
    <source>
        <dbReference type="Pfam" id="PF00171"/>
    </source>
</evidence>
<dbReference type="Gene3D" id="3.40.309.10">
    <property type="entry name" value="Aldehyde Dehydrogenase, Chain A, domain 2"/>
    <property type="match status" value="1"/>
</dbReference>